<feature type="domain" description="CARDB" evidence="3">
    <location>
        <begin position="180"/>
        <end position="288"/>
    </location>
</feature>
<accession>A0A2G9ZKA2</accession>
<name>A0A2G9ZKA2_9BACT</name>
<feature type="region of interest" description="Disordered" evidence="1">
    <location>
        <begin position="621"/>
        <end position="643"/>
    </location>
</feature>
<dbReference type="Proteomes" id="UP000230729">
    <property type="component" value="Unassembled WGS sequence"/>
</dbReference>
<reference evidence="4 5" key="1">
    <citation type="submission" date="2017-09" db="EMBL/GenBank/DDBJ databases">
        <title>Depth-based differentiation of microbial function through sediment-hosted aquifers and enrichment of novel symbionts in the deep terrestrial subsurface.</title>
        <authorList>
            <person name="Probst A.J."/>
            <person name="Ladd B."/>
            <person name="Jarett J.K."/>
            <person name="Geller-Mcgrath D.E."/>
            <person name="Sieber C.M."/>
            <person name="Emerson J.B."/>
            <person name="Anantharaman K."/>
            <person name="Thomas B.C."/>
            <person name="Malmstrom R."/>
            <person name="Stieglmeier M."/>
            <person name="Klingl A."/>
            <person name="Woyke T."/>
            <person name="Ryan C.M."/>
            <person name="Banfield J.F."/>
        </authorList>
    </citation>
    <scope>NUCLEOTIDE SEQUENCE [LARGE SCALE GENOMIC DNA]</scope>
    <source>
        <strain evidence="4">CG23_combo_of_CG06-09_8_20_14_all_49_15</strain>
    </source>
</reference>
<dbReference type="Gene3D" id="2.60.40.10">
    <property type="entry name" value="Immunoglobulins"/>
    <property type="match status" value="3"/>
</dbReference>
<evidence type="ECO:0000256" key="2">
    <source>
        <dbReference type="SAM" id="Phobius"/>
    </source>
</evidence>
<keyword evidence="2" id="KW-0472">Membrane</keyword>
<dbReference type="InterPro" id="IPR013783">
    <property type="entry name" value="Ig-like_fold"/>
</dbReference>
<dbReference type="AlphaFoldDB" id="A0A2G9ZKA2"/>
<organism evidence="4 5">
    <name type="scientific">Candidatus Falkowbacteria bacterium CG23_combo_of_CG06-09_8_20_14_all_49_15</name>
    <dbReference type="NCBI Taxonomy" id="1974572"/>
    <lineage>
        <taxon>Bacteria</taxon>
        <taxon>Candidatus Falkowiibacteriota</taxon>
    </lineage>
</organism>
<feature type="transmembrane region" description="Helical" evidence="2">
    <location>
        <begin position="41"/>
        <end position="60"/>
    </location>
</feature>
<feature type="domain" description="CARDB" evidence="3">
    <location>
        <begin position="300"/>
        <end position="420"/>
    </location>
</feature>
<evidence type="ECO:0000313" key="5">
    <source>
        <dbReference type="Proteomes" id="UP000230729"/>
    </source>
</evidence>
<gene>
    <name evidence="4" type="ORF">COX22_03405</name>
</gene>
<protein>
    <recommendedName>
        <fullName evidence="3">CARDB domain-containing protein</fullName>
    </recommendedName>
</protein>
<comment type="caution">
    <text evidence="4">The sequence shown here is derived from an EMBL/GenBank/DDBJ whole genome shotgun (WGS) entry which is preliminary data.</text>
</comment>
<proteinExistence type="predicted"/>
<dbReference type="EMBL" id="PCSD01000082">
    <property type="protein sequence ID" value="PIP33613.1"/>
    <property type="molecule type" value="Genomic_DNA"/>
</dbReference>
<dbReference type="Pfam" id="PF07705">
    <property type="entry name" value="CARDB"/>
    <property type="match status" value="2"/>
</dbReference>
<keyword evidence="2" id="KW-0812">Transmembrane</keyword>
<keyword evidence="2" id="KW-1133">Transmembrane helix</keyword>
<evidence type="ECO:0000256" key="1">
    <source>
        <dbReference type="SAM" id="MobiDB-lite"/>
    </source>
</evidence>
<evidence type="ECO:0000259" key="3">
    <source>
        <dbReference type="Pfam" id="PF07705"/>
    </source>
</evidence>
<dbReference type="InterPro" id="IPR011635">
    <property type="entry name" value="CARDB"/>
</dbReference>
<sequence length="835" mass="90236">MTASSGTKANYPASEIISSTIRNVGHQKIVNLKNMDIYKKIFFGFFCFICFVIAPKASAWSDLSVKTLTVKPAEPALNQPVVITVAILYRGDQDLADNSAINSYTLDFRDFELTKTTIPAVSPASPWAPDKTKQYLLEGSFRSLGEKTVTFTVNSGRPLAESDWTNNYLTAKITVAKPFDLKIESISTIPKKPAAGQELIITVKAKNNGYESLSTGAGSGSVLYDFSGFTIKSRQLPLIDSNQRVLSGGTFTYEYRGEFAAPGDYHLSFAIDAAGQLEEKDESNNRLEQTITVLPLTGANLTMETIAVTKSKPLKNETLTITAKVKNTGALSLNSGRGLRTQDDFSLQPAEERGARWDFGDFVIEKQEQDPYPSVANPLEPGEFFQYKFTGYFPGVGQKTLSFTVNNGNQIAETDAADNQKIFALTVYENAAERDDFQILSHAVEYVSSRTASVLWQTNAKAAGKLEYKRSEFTSFGEELNSAASEKQKQTLNGLKIGASYDYKITAVYSGLSRSAEGSFQLPFSDELCFLGAPVARASGTDLILEFATDLAAKAAVFYRPTGTGAYKSSVAKDYQIRHSLACPLAGASSLEYYLAATSTPGTIARTEIYHWAAVDDPAPSASVGSGNGEPAPESGAGNVAAAPTGNGNGAPFAIKNGEYYRRLLGKIILKVESAGEAYYINPSKQEMCFLGRPADAFAVMRGQGIGITDINLEKIPVGWKFLSGADSDGDGLPDMLEDALGADRERADSDGDGYSDLAEITNGYNPRGPGRMKIDGSFAAEQAGKIFLQVESKGEAWYINPADNKRYFLGRPADAFAVMRYLGLGISNSDFGKL</sequence>
<evidence type="ECO:0000313" key="4">
    <source>
        <dbReference type="EMBL" id="PIP33613.1"/>
    </source>
</evidence>